<name>L7CK27_RHOBT</name>
<protein>
    <submittedName>
        <fullName evidence="1">Uncharacterized protein</fullName>
    </submittedName>
</protein>
<evidence type="ECO:0000313" key="2">
    <source>
        <dbReference type="Proteomes" id="UP000010959"/>
    </source>
</evidence>
<comment type="caution">
    <text evidence="1">The sequence shown here is derived from an EMBL/GenBank/DDBJ whole genome shotgun (WGS) entry which is preliminary data.</text>
</comment>
<dbReference type="AlphaFoldDB" id="L7CK27"/>
<evidence type="ECO:0000313" key="1">
    <source>
        <dbReference type="EMBL" id="ELP34205.1"/>
    </source>
</evidence>
<dbReference type="EMBL" id="AMWG01000037">
    <property type="protein sequence ID" value="ELP34205.1"/>
    <property type="molecule type" value="Genomic_DNA"/>
</dbReference>
<reference evidence="1 2" key="1">
    <citation type="journal article" date="2013" name="Mar. Genomics">
        <title>Expression of sulfatases in Rhodopirellula baltica and the diversity of sulfatases in the genus Rhodopirellula.</title>
        <authorList>
            <person name="Wegner C.E."/>
            <person name="Richter-Heitmann T."/>
            <person name="Klindworth A."/>
            <person name="Klockow C."/>
            <person name="Richter M."/>
            <person name="Achstetter T."/>
            <person name="Glockner F.O."/>
            <person name="Harder J."/>
        </authorList>
    </citation>
    <scope>NUCLEOTIDE SEQUENCE [LARGE SCALE GENOMIC DNA]</scope>
    <source>
        <strain evidence="1 2">SWK14</strain>
    </source>
</reference>
<proteinExistence type="predicted"/>
<dbReference type="Proteomes" id="UP000010959">
    <property type="component" value="Unassembled WGS sequence"/>
</dbReference>
<dbReference type="PATRIC" id="fig|993516.3.peg.1887"/>
<sequence>MASEDAVLILLALLEFANRTPKTIALLSAIVDGGWSTPVRLLKHSTWYLCYENPAFGSCTWYDAVASSMAIPDAGAWYGADLGSSSKRYQS</sequence>
<gene>
    <name evidence="1" type="ORF">RBSWK_01767</name>
</gene>
<organism evidence="1 2">
    <name type="scientific">Rhodopirellula baltica SWK14</name>
    <dbReference type="NCBI Taxonomy" id="993516"/>
    <lineage>
        <taxon>Bacteria</taxon>
        <taxon>Pseudomonadati</taxon>
        <taxon>Planctomycetota</taxon>
        <taxon>Planctomycetia</taxon>
        <taxon>Pirellulales</taxon>
        <taxon>Pirellulaceae</taxon>
        <taxon>Rhodopirellula</taxon>
    </lineage>
</organism>
<accession>L7CK27</accession>